<accession>A0AB33JT97</accession>
<dbReference type="RefSeq" id="WP_407986388.1">
    <property type="nucleotide sequence ID" value="NZ_AP035881.2"/>
</dbReference>
<dbReference type="EMBL" id="AP035881">
    <property type="protein sequence ID" value="BFP43800.1"/>
    <property type="molecule type" value="Genomic_DNA"/>
</dbReference>
<sequence length="105" mass="11018">MAQVLVEERERVRLLDLDRLVGIEGTDHVLELLPTDGLSASFDPGQVSLREVRGPELEAVAQGLGLTPAAVAGDACVASKGRPRLLLPVRSRPVLAGLPPAAHGL</sequence>
<dbReference type="AlphaFoldDB" id="A0AB33JT97"/>
<organism evidence="1">
    <name type="scientific">Kitasatospora sp. CMC57</name>
    <dbReference type="NCBI Taxonomy" id="3231513"/>
    <lineage>
        <taxon>Bacteria</taxon>
        <taxon>Bacillati</taxon>
        <taxon>Actinomycetota</taxon>
        <taxon>Actinomycetes</taxon>
        <taxon>Kitasatosporales</taxon>
        <taxon>Streptomycetaceae</taxon>
        <taxon>Kitasatospora</taxon>
    </lineage>
</organism>
<proteinExistence type="predicted"/>
<reference evidence="1" key="1">
    <citation type="submission" date="2024-07" db="EMBL/GenBank/DDBJ databases">
        <title>Complete genome sequences of cellulolytic bacteria, Kitasatospora sp. CMC57 and Streptomyces sp. CMC78, isolated from Japanese agricultural soil.</title>
        <authorList>
            <person name="Hashimoto T."/>
            <person name="Ito M."/>
            <person name="Iwamoto M."/>
            <person name="Fukahori D."/>
            <person name="Shoda T."/>
            <person name="Sakoda M."/>
            <person name="Morohoshi T."/>
            <person name="Mitsuboshi M."/>
            <person name="Nishizawa T."/>
        </authorList>
    </citation>
    <scope>NUCLEOTIDE SEQUENCE</scope>
    <source>
        <strain evidence="1">CMC57</strain>
    </source>
</reference>
<evidence type="ECO:0000313" key="1">
    <source>
        <dbReference type="EMBL" id="BFP43800.1"/>
    </source>
</evidence>
<gene>
    <name evidence="1" type="ORF">KCMC57_01680</name>
</gene>
<protein>
    <submittedName>
        <fullName evidence="1">Uncharacterized protein</fullName>
    </submittedName>
</protein>
<name>A0AB33JT97_9ACTN</name>